<organism evidence="2 3">
    <name type="scientific">Pleuronectes platessa</name>
    <name type="common">European plaice</name>
    <dbReference type="NCBI Taxonomy" id="8262"/>
    <lineage>
        <taxon>Eukaryota</taxon>
        <taxon>Metazoa</taxon>
        <taxon>Chordata</taxon>
        <taxon>Craniata</taxon>
        <taxon>Vertebrata</taxon>
        <taxon>Euteleostomi</taxon>
        <taxon>Actinopterygii</taxon>
        <taxon>Neopterygii</taxon>
        <taxon>Teleostei</taxon>
        <taxon>Neoteleostei</taxon>
        <taxon>Acanthomorphata</taxon>
        <taxon>Carangaria</taxon>
        <taxon>Pleuronectiformes</taxon>
        <taxon>Pleuronectoidei</taxon>
        <taxon>Pleuronectidae</taxon>
        <taxon>Pleuronectes</taxon>
    </lineage>
</organism>
<gene>
    <name evidence="2" type="ORF">PLEPLA_LOCUS27364</name>
</gene>
<evidence type="ECO:0000313" key="3">
    <source>
        <dbReference type="Proteomes" id="UP001153269"/>
    </source>
</evidence>
<dbReference type="Proteomes" id="UP001153269">
    <property type="component" value="Unassembled WGS sequence"/>
</dbReference>
<evidence type="ECO:0000313" key="2">
    <source>
        <dbReference type="EMBL" id="CAB1439582.1"/>
    </source>
</evidence>
<protein>
    <submittedName>
        <fullName evidence="2">Uncharacterized protein</fullName>
    </submittedName>
</protein>
<accession>A0A9N7YTR7</accession>
<comment type="caution">
    <text evidence="2">The sequence shown here is derived from an EMBL/GenBank/DDBJ whole genome shotgun (WGS) entry which is preliminary data.</text>
</comment>
<name>A0A9N7YTR7_PLEPL</name>
<feature type="region of interest" description="Disordered" evidence="1">
    <location>
        <begin position="1"/>
        <end position="93"/>
    </location>
</feature>
<dbReference type="AlphaFoldDB" id="A0A9N7YTR7"/>
<evidence type="ECO:0000256" key="1">
    <source>
        <dbReference type="SAM" id="MobiDB-lite"/>
    </source>
</evidence>
<feature type="compositionally biased region" description="Polar residues" evidence="1">
    <location>
        <begin position="46"/>
        <end position="63"/>
    </location>
</feature>
<proteinExistence type="predicted"/>
<keyword evidence="3" id="KW-1185">Reference proteome</keyword>
<dbReference type="EMBL" id="CADEAL010002304">
    <property type="protein sequence ID" value="CAB1439582.1"/>
    <property type="molecule type" value="Genomic_DNA"/>
</dbReference>
<reference evidence="2" key="1">
    <citation type="submission" date="2020-03" db="EMBL/GenBank/DDBJ databases">
        <authorList>
            <person name="Weist P."/>
        </authorList>
    </citation>
    <scope>NUCLEOTIDE SEQUENCE</scope>
</reference>
<sequence length="234" mass="25226">MQNPAGGPLNRRVHSSVNISLSVQMMEGSSVHEAGQNKRPPPEASPETSHLETPSTQGRSSSSHLKDTVSSHYSSGSGGERGKRSQPAVRSYHRARVCRQTGQLGLHLLRYTGARWQQAISRWRLAKGQRLERGQAAAAVSIDLSGSTGADPNTQSRKDKKLKLCLLLGLTLLKHLVSSLDHTSREPNRGGLVDPRGLKSQSLLTSHLPPPPLAVSHTIHPAQAKCCGHVYTGL</sequence>